<dbReference type="PANTHER" id="PTHR11956">
    <property type="entry name" value="ARGINYL-TRNA SYNTHETASE"/>
    <property type="match status" value="1"/>
</dbReference>
<dbReference type="Proteomes" id="UP000000844">
    <property type="component" value="Chromosome"/>
</dbReference>
<dbReference type="HAMAP" id="MF_00123">
    <property type="entry name" value="Arg_tRNA_synth"/>
    <property type="match status" value="1"/>
</dbReference>
<dbReference type="CDD" id="cd00671">
    <property type="entry name" value="ArgRS_core"/>
    <property type="match status" value="1"/>
</dbReference>
<evidence type="ECO:0000313" key="15">
    <source>
        <dbReference type="EMBL" id="ADD42947.1"/>
    </source>
</evidence>
<gene>
    <name evidence="11" type="primary">argS</name>
    <name evidence="15" type="ordered locus">Snas_3277</name>
</gene>
<name>D3PUD4_STANL</name>
<dbReference type="SMART" id="SM01016">
    <property type="entry name" value="Arg_tRNA_synt_N"/>
    <property type="match status" value="1"/>
</dbReference>
<keyword evidence="8 11" id="KW-0648">Protein biosynthesis</keyword>
<dbReference type="InterPro" id="IPR036695">
    <property type="entry name" value="Arg-tRNA-synth_N_sf"/>
</dbReference>
<evidence type="ECO:0000259" key="13">
    <source>
        <dbReference type="SMART" id="SM00836"/>
    </source>
</evidence>
<dbReference type="HOGENOM" id="CLU_006406_5_1_11"/>
<proteinExistence type="inferred from homology"/>
<evidence type="ECO:0000256" key="4">
    <source>
        <dbReference type="ARBA" id="ARBA00022490"/>
    </source>
</evidence>
<dbReference type="Pfam" id="PF03485">
    <property type="entry name" value="Arg_tRNA_synt_N"/>
    <property type="match status" value="1"/>
</dbReference>
<evidence type="ECO:0000256" key="5">
    <source>
        <dbReference type="ARBA" id="ARBA00022598"/>
    </source>
</evidence>
<dbReference type="GO" id="GO:0006420">
    <property type="term" value="P:arginyl-tRNA aminoacylation"/>
    <property type="evidence" value="ECO:0007669"/>
    <property type="project" value="UniProtKB-UniRule"/>
</dbReference>
<dbReference type="PROSITE" id="PS00178">
    <property type="entry name" value="AA_TRNA_LIGASE_I"/>
    <property type="match status" value="1"/>
</dbReference>
<dbReference type="FunFam" id="1.10.730.10:FF:000008">
    <property type="entry name" value="Arginine--tRNA ligase"/>
    <property type="match status" value="1"/>
</dbReference>
<dbReference type="SMART" id="SM00836">
    <property type="entry name" value="DALR_1"/>
    <property type="match status" value="1"/>
</dbReference>
<dbReference type="PRINTS" id="PR01038">
    <property type="entry name" value="TRNASYNTHARG"/>
</dbReference>
<dbReference type="Gene3D" id="3.30.1360.70">
    <property type="entry name" value="Arginyl tRNA synthetase N-terminal domain"/>
    <property type="match status" value="1"/>
</dbReference>
<evidence type="ECO:0000256" key="6">
    <source>
        <dbReference type="ARBA" id="ARBA00022741"/>
    </source>
</evidence>
<reference evidence="15 16" key="1">
    <citation type="journal article" date="2009" name="Stand. Genomic Sci.">
        <title>Complete genome sequence of Stackebrandtia nassauensis type strain (LLR-40K-21).</title>
        <authorList>
            <person name="Munk C."/>
            <person name="Lapidus A."/>
            <person name="Copeland A."/>
            <person name="Jando M."/>
            <person name="Mayilraj S."/>
            <person name="Glavina Del Rio T."/>
            <person name="Nolan M."/>
            <person name="Chen F."/>
            <person name="Lucas S."/>
            <person name="Tice H."/>
            <person name="Cheng J.F."/>
            <person name="Han C."/>
            <person name="Detter J.C."/>
            <person name="Bruce D."/>
            <person name="Goodwin L."/>
            <person name="Chain P."/>
            <person name="Pitluck S."/>
            <person name="Goker M."/>
            <person name="Ovchinikova G."/>
            <person name="Pati A."/>
            <person name="Ivanova N."/>
            <person name="Mavromatis K."/>
            <person name="Chen A."/>
            <person name="Palaniappan K."/>
            <person name="Land M."/>
            <person name="Hauser L."/>
            <person name="Chang Y.J."/>
            <person name="Jeffries C.D."/>
            <person name="Bristow J."/>
            <person name="Eisen J.A."/>
            <person name="Markowitz V."/>
            <person name="Hugenholtz P."/>
            <person name="Kyrpides N.C."/>
            <person name="Klenk H.P."/>
        </authorList>
    </citation>
    <scope>NUCLEOTIDE SEQUENCE [LARGE SCALE GENOMIC DNA]</scope>
    <source>
        <strain evidence="16">DSM 44728 / CIP 108903 / NRRL B-16338 / NBRC 102104 / LLR-40K-21</strain>
    </source>
</reference>
<dbReference type="GO" id="GO:0005524">
    <property type="term" value="F:ATP binding"/>
    <property type="evidence" value="ECO:0007669"/>
    <property type="project" value="UniProtKB-UniRule"/>
</dbReference>
<dbReference type="KEGG" id="sna:Snas_3277"/>
<comment type="subunit">
    <text evidence="3 11">Monomer.</text>
</comment>
<protein>
    <recommendedName>
        <fullName evidence="11">Arginine--tRNA ligase</fullName>
        <ecNumber evidence="11">6.1.1.19</ecNumber>
    </recommendedName>
    <alternativeName>
        <fullName evidence="11">Arginyl-tRNA synthetase</fullName>
        <shortName evidence="11">ArgRS</shortName>
    </alternativeName>
</protein>
<dbReference type="GO" id="GO:0004814">
    <property type="term" value="F:arginine-tRNA ligase activity"/>
    <property type="evidence" value="ECO:0007669"/>
    <property type="project" value="UniProtKB-UniRule"/>
</dbReference>
<dbReference type="Pfam" id="PF00750">
    <property type="entry name" value="tRNA-synt_1d"/>
    <property type="match status" value="1"/>
</dbReference>
<keyword evidence="9 11" id="KW-0030">Aminoacyl-tRNA synthetase</keyword>
<dbReference type="SUPFAM" id="SSF55190">
    <property type="entry name" value="Arginyl-tRNA synthetase (ArgRS), N-terminal 'additional' domain"/>
    <property type="match status" value="1"/>
</dbReference>
<dbReference type="InterPro" id="IPR035684">
    <property type="entry name" value="ArgRS_core"/>
</dbReference>
<evidence type="ECO:0000256" key="8">
    <source>
        <dbReference type="ARBA" id="ARBA00022917"/>
    </source>
</evidence>
<evidence type="ECO:0000256" key="1">
    <source>
        <dbReference type="ARBA" id="ARBA00004496"/>
    </source>
</evidence>
<keyword evidence="16" id="KW-1185">Reference proteome</keyword>
<dbReference type="STRING" id="446470.Snas_3277"/>
<dbReference type="OrthoDB" id="9803211at2"/>
<dbReference type="Pfam" id="PF05746">
    <property type="entry name" value="DALR_1"/>
    <property type="match status" value="1"/>
</dbReference>
<evidence type="ECO:0000256" key="12">
    <source>
        <dbReference type="RuleBase" id="RU363038"/>
    </source>
</evidence>
<dbReference type="eggNOG" id="COG0018">
    <property type="taxonomic scope" value="Bacteria"/>
</dbReference>
<dbReference type="InterPro" id="IPR001278">
    <property type="entry name" value="Arg-tRNA-ligase"/>
</dbReference>
<evidence type="ECO:0000256" key="9">
    <source>
        <dbReference type="ARBA" id="ARBA00023146"/>
    </source>
</evidence>
<evidence type="ECO:0000256" key="3">
    <source>
        <dbReference type="ARBA" id="ARBA00011245"/>
    </source>
</evidence>
<dbReference type="Gene3D" id="1.10.730.10">
    <property type="entry name" value="Isoleucyl-tRNA Synthetase, Domain 1"/>
    <property type="match status" value="1"/>
</dbReference>
<evidence type="ECO:0000259" key="14">
    <source>
        <dbReference type="SMART" id="SM01016"/>
    </source>
</evidence>
<accession>D3PUD4</accession>
<dbReference type="GO" id="GO:0005737">
    <property type="term" value="C:cytoplasm"/>
    <property type="evidence" value="ECO:0007669"/>
    <property type="project" value="UniProtKB-SubCell"/>
</dbReference>
<dbReference type="InterPro" id="IPR009080">
    <property type="entry name" value="tRNAsynth_Ia_anticodon-bd"/>
</dbReference>
<dbReference type="AlphaFoldDB" id="D3PUD4"/>
<feature type="domain" description="DALR anticodon binding" evidence="13">
    <location>
        <begin position="454"/>
        <end position="570"/>
    </location>
</feature>
<dbReference type="CDD" id="cd07956">
    <property type="entry name" value="Anticodon_Ia_Arg"/>
    <property type="match status" value="1"/>
</dbReference>
<dbReference type="InterPro" id="IPR008909">
    <property type="entry name" value="DALR_anticod-bd"/>
</dbReference>
<dbReference type="EMBL" id="CP001778">
    <property type="protein sequence ID" value="ADD42947.1"/>
    <property type="molecule type" value="Genomic_DNA"/>
</dbReference>
<dbReference type="InterPro" id="IPR001412">
    <property type="entry name" value="aa-tRNA-synth_I_CS"/>
</dbReference>
<comment type="subcellular location">
    <subcellularLocation>
        <location evidence="1 11">Cytoplasm</location>
    </subcellularLocation>
</comment>
<feature type="short sequence motif" description="'HIGH' region" evidence="11">
    <location>
        <begin position="111"/>
        <end position="121"/>
    </location>
</feature>
<dbReference type="EC" id="6.1.1.19" evidence="11"/>
<organism evidence="15 16">
    <name type="scientific">Stackebrandtia nassauensis (strain DSM 44728 / CIP 108903 / NRRL B-16338 / NBRC 102104 / LLR-40K-21)</name>
    <dbReference type="NCBI Taxonomy" id="446470"/>
    <lineage>
        <taxon>Bacteria</taxon>
        <taxon>Bacillati</taxon>
        <taxon>Actinomycetota</taxon>
        <taxon>Actinomycetes</taxon>
        <taxon>Glycomycetales</taxon>
        <taxon>Glycomycetaceae</taxon>
        <taxon>Stackebrandtia</taxon>
    </lineage>
</organism>
<keyword evidence="7 11" id="KW-0067">ATP-binding</keyword>
<dbReference type="PANTHER" id="PTHR11956:SF5">
    <property type="entry name" value="ARGININE--TRNA LIGASE, CYTOPLASMIC"/>
    <property type="match status" value="1"/>
</dbReference>
<keyword evidence="6 11" id="KW-0547">Nucleotide-binding</keyword>
<evidence type="ECO:0000256" key="2">
    <source>
        <dbReference type="ARBA" id="ARBA00005594"/>
    </source>
</evidence>
<dbReference type="Gene3D" id="3.40.50.620">
    <property type="entry name" value="HUPs"/>
    <property type="match status" value="1"/>
</dbReference>
<dbReference type="NCBIfam" id="TIGR00456">
    <property type="entry name" value="argS"/>
    <property type="match status" value="1"/>
</dbReference>
<dbReference type="InterPro" id="IPR014729">
    <property type="entry name" value="Rossmann-like_a/b/a_fold"/>
</dbReference>
<dbReference type="SUPFAM" id="SSF47323">
    <property type="entry name" value="Anticodon-binding domain of a subclass of class I aminoacyl-tRNA synthetases"/>
    <property type="match status" value="1"/>
</dbReference>
<evidence type="ECO:0000313" key="16">
    <source>
        <dbReference type="Proteomes" id="UP000000844"/>
    </source>
</evidence>
<evidence type="ECO:0000256" key="10">
    <source>
        <dbReference type="ARBA" id="ARBA00049339"/>
    </source>
</evidence>
<keyword evidence="4 11" id="KW-0963">Cytoplasm</keyword>
<comment type="similarity">
    <text evidence="2 11 12">Belongs to the class-I aminoacyl-tRNA synthetase family.</text>
</comment>
<keyword evidence="5 11" id="KW-0436">Ligase</keyword>
<evidence type="ECO:0000256" key="7">
    <source>
        <dbReference type="ARBA" id="ARBA00022840"/>
    </source>
</evidence>
<evidence type="ECO:0000256" key="11">
    <source>
        <dbReference type="HAMAP-Rule" id="MF_00123"/>
    </source>
</evidence>
<sequence>MVAAIRRACPQPEQPDAMVRRSDHADFQTNGILPLAKQAGQQPRDLAVAVVDQLDHGDLLSEVTVASPGFVNITVTDAAVWRQVEQRLADSLLGLGQPEAGSTTVVDYSAPNVAKQMHVGHLRSTVIGDALARLLEALGATVIRQNHLGDWGTQFGMLIQYLDEHPDLDWHRRGDHSPGIDTLDALYRAARAVFDTDTDFADRSRKRVVALQSGDAATVAVWRDLVRTSMEAFNAIYRRLGVSLTDEHLAGESSYNPLLADVVSALVEAGIAVESDGALCVFDDRFTGHEGQPIPLIVRKRDGGFGYAATDLATIRHRAQDLGADRVLYLVDARQSLHFRQVFAAARRAGWLGDDVEVRHVPFGTVLGADGKPFKTRSGGTVALTSLLDAAVDGARAVVADKNPELPAAELDAIAEAAGIGAVKYADLSTARGTDYRFNVDKMVALNGNTGVYLQYAHTRIASILRKSPTGTHAAVHVDLPPHPAERVLALHLDDYSRVLADTVEQLEPHRVATYLFELAKLFSAFYENCPVLSAADSAVRGNRLALTELARRTLSHGLCILGITALERM</sequence>
<dbReference type="SUPFAM" id="SSF52374">
    <property type="entry name" value="Nucleotidylyl transferase"/>
    <property type="match status" value="1"/>
</dbReference>
<dbReference type="RefSeq" id="WP_013018518.1">
    <property type="nucleotide sequence ID" value="NC_013947.1"/>
</dbReference>
<dbReference type="InterPro" id="IPR005148">
    <property type="entry name" value="Arg-tRNA-synth_N"/>
</dbReference>
<feature type="domain" description="Arginyl tRNA synthetase N-terminal" evidence="14">
    <location>
        <begin position="2"/>
        <end position="75"/>
    </location>
</feature>
<comment type="catalytic activity">
    <reaction evidence="10 11">
        <text>tRNA(Arg) + L-arginine + ATP = L-arginyl-tRNA(Arg) + AMP + diphosphate</text>
        <dbReference type="Rhea" id="RHEA:20301"/>
        <dbReference type="Rhea" id="RHEA-COMP:9658"/>
        <dbReference type="Rhea" id="RHEA-COMP:9673"/>
        <dbReference type="ChEBI" id="CHEBI:30616"/>
        <dbReference type="ChEBI" id="CHEBI:32682"/>
        <dbReference type="ChEBI" id="CHEBI:33019"/>
        <dbReference type="ChEBI" id="CHEBI:78442"/>
        <dbReference type="ChEBI" id="CHEBI:78513"/>
        <dbReference type="ChEBI" id="CHEBI:456215"/>
        <dbReference type="EC" id="6.1.1.19"/>
    </reaction>
</comment>
<dbReference type="FunFam" id="3.40.50.620:FF:000030">
    <property type="entry name" value="Arginine--tRNA ligase"/>
    <property type="match status" value="1"/>
</dbReference>